<proteinExistence type="predicted"/>
<dbReference type="InterPro" id="IPR016187">
    <property type="entry name" value="CTDL_fold"/>
</dbReference>
<dbReference type="PRINTS" id="PR01504">
    <property type="entry name" value="PNCREATITSAP"/>
</dbReference>
<name>A0A914QGW4_9BILA</name>
<sequence>MLWRIFSLLLIIAAAATVVTAKCPKNSHEVDSKCFTFISAKNAFFTAEYKCKLQYGGHLAAIHSAFDNAFVTQIASAVFDKTSDVWIGATNSKKNEWAWTDGQALTFKNFTDEASSAKGSLCSALNLENGQWISADCYDKKPYICLNLDKDSKDAATTAASSTSDAATTVAAEESATTTTSSGGDEAEASGMDATF</sequence>
<feature type="compositionally biased region" description="Low complexity" evidence="1">
    <location>
        <begin position="160"/>
        <end position="184"/>
    </location>
</feature>
<dbReference type="AlphaFoldDB" id="A0A914QGW4"/>
<feature type="chain" id="PRO_5037756412" evidence="2">
    <location>
        <begin position="22"/>
        <end position="196"/>
    </location>
</feature>
<dbReference type="SUPFAM" id="SSF56436">
    <property type="entry name" value="C-type lectin-like"/>
    <property type="match status" value="1"/>
</dbReference>
<keyword evidence="2" id="KW-0732">Signal</keyword>
<dbReference type="Pfam" id="PF00059">
    <property type="entry name" value="Lectin_C"/>
    <property type="match status" value="1"/>
</dbReference>
<dbReference type="PANTHER" id="PTHR22803">
    <property type="entry name" value="MANNOSE, PHOSPHOLIPASE, LECTIN RECEPTOR RELATED"/>
    <property type="match status" value="1"/>
</dbReference>
<dbReference type="InterPro" id="IPR001304">
    <property type="entry name" value="C-type_lectin-like"/>
</dbReference>
<dbReference type="CDD" id="cd00037">
    <property type="entry name" value="CLECT"/>
    <property type="match status" value="1"/>
</dbReference>
<protein>
    <submittedName>
        <fullName evidence="5">C-type lectin domain-containing protein</fullName>
    </submittedName>
</protein>
<reference evidence="5" key="1">
    <citation type="submission" date="2022-11" db="UniProtKB">
        <authorList>
            <consortium name="WormBaseParasite"/>
        </authorList>
    </citation>
    <scope>IDENTIFICATION</scope>
</reference>
<evidence type="ECO:0000313" key="5">
    <source>
        <dbReference type="WBParaSite" id="PDA_v2.g31241.t1"/>
    </source>
</evidence>
<evidence type="ECO:0000313" key="4">
    <source>
        <dbReference type="Proteomes" id="UP000887578"/>
    </source>
</evidence>
<dbReference type="InterPro" id="IPR016186">
    <property type="entry name" value="C-type_lectin-like/link_sf"/>
</dbReference>
<accession>A0A914QGW4</accession>
<dbReference type="Gene3D" id="3.10.100.10">
    <property type="entry name" value="Mannose-Binding Protein A, subunit A"/>
    <property type="match status" value="1"/>
</dbReference>
<evidence type="ECO:0000256" key="2">
    <source>
        <dbReference type="SAM" id="SignalP"/>
    </source>
</evidence>
<dbReference type="SMART" id="SM00034">
    <property type="entry name" value="CLECT"/>
    <property type="match status" value="1"/>
</dbReference>
<evidence type="ECO:0000259" key="3">
    <source>
        <dbReference type="PROSITE" id="PS50041"/>
    </source>
</evidence>
<organism evidence="4 5">
    <name type="scientific">Panagrolaimus davidi</name>
    <dbReference type="NCBI Taxonomy" id="227884"/>
    <lineage>
        <taxon>Eukaryota</taxon>
        <taxon>Metazoa</taxon>
        <taxon>Ecdysozoa</taxon>
        <taxon>Nematoda</taxon>
        <taxon>Chromadorea</taxon>
        <taxon>Rhabditida</taxon>
        <taxon>Tylenchina</taxon>
        <taxon>Panagrolaimomorpha</taxon>
        <taxon>Panagrolaimoidea</taxon>
        <taxon>Panagrolaimidae</taxon>
        <taxon>Panagrolaimus</taxon>
    </lineage>
</organism>
<feature type="region of interest" description="Disordered" evidence="1">
    <location>
        <begin position="160"/>
        <end position="196"/>
    </location>
</feature>
<keyword evidence="4" id="KW-1185">Reference proteome</keyword>
<dbReference type="WBParaSite" id="PDA_v2.g31241.t1">
    <property type="protein sequence ID" value="PDA_v2.g31241.t1"/>
    <property type="gene ID" value="PDA_v2.g31241"/>
</dbReference>
<feature type="signal peptide" evidence="2">
    <location>
        <begin position="1"/>
        <end position="21"/>
    </location>
</feature>
<dbReference type="Proteomes" id="UP000887578">
    <property type="component" value="Unplaced"/>
</dbReference>
<dbReference type="InterPro" id="IPR050111">
    <property type="entry name" value="C-type_lectin/snaclec_domain"/>
</dbReference>
<evidence type="ECO:0000256" key="1">
    <source>
        <dbReference type="SAM" id="MobiDB-lite"/>
    </source>
</evidence>
<dbReference type="PROSITE" id="PS50041">
    <property type="entry name" value="C_TYPE_LECTIN_2"/>
    <property type="match status" value="1"/>
</dbReference>
<feature type="domain" description="C-type lectin" evidence="3">
    <location>
        <begin position="30"/>
        <end position="146"/>
    </location>
</feature>